<gene>
    <name evidence="4" type="ORF">SAMN04488077_10773</name>
</gene>
<dbReference type="PROSITE" id="PS50110">
    <property type="entry name" value="RESPONSE_REGULATORY"/>
    <property type="match status" value="1"/>
</dbReference>
<dbReference type="Pfam" id="PF00072">
    <property type="entry name" value="Response_reg"/>
    <property type="match status" value="1"/>
</dbReference>
<evidence type="ECO:0000259" key="3">
    <source>
        <dbReference type="PROSITE" id="PS50110"/>
    </source>
</evidence>
<evidence type="ECO:0000256" key="2">
    <source>
        <dbReference type="PROSITE-ProRule" id="PRU00169"/>
    </source>
</evidence>
<accession>A0A1H8AKY0</accession>
<dbReference type="AlphaFoldDB" id="A0A1H8AKY0"/>
<dbReference type="InterPro" id="IPR001789">
    <property type="entry name" value="Sig_transdc_resp-reg_receiver"/>
</dbReference>
<name>A0A1H8AKY0_9RHOB</name>
<dbReference type="RefSeq" id="WP_074785866.1">
    <property type="nucleotide sequence ID" value="NZ_FOBO01000007.1"/>
</dbReference>
<feature type="domain" description="Response regulatory" evidence="3">
    <location>
        <begin position="2"/>
        <end position="122"/>
    </location>
</feature>
<feature type="modified residue" description="4-aspartylphosphate" evidence="2">
    <location>
        <position position="55"/>
    </location>
</feature>
<organism evidence="4 5">
    <name type="scientific">Roseovarius tolerans</name>
    <dbReference type="NCBI Taxonomy" id="74031"/>
    <lineage>
        <taxon>Bacteria</taxon>
        <taxon>Pseudomonadati</taxon>
        <taxon>Pseudomonadota</taxon>
        <taxon>Alphaproteobacteria</taxon>
        <taxon>Rhodobacterales</taxon>
        <taxon>Roseobacteraceae</taxon>
        <taxon>Roseovarius</taxon>
    </lineage>
</organism>
<dbReference type="Gene3D" id="3.40.50.2300">
    <property type="match status" value="1"/>
</dbReference>
<dbReference type="EMBL" id="FOBO01000007">
    <property type="protein sequence ID" value="SEM71156.1"/>
    <property type="molecule type" value="Genomic_DNA"/>
</dbReference>
<protein>
    <submittedName>
        <fullName evidence="4">Response regulator receiver domain-containing protein</fullName>
    </submittedName>
</protein>
<evidence type="ECO:0000313" key="4">
    <source>
        <dbReference type="EMBL" id="SEM71156.1"/>
    </source>
</evidence>
<sequence length="326" mass="36674">MHLLVVDDEPAILELIEQLVRFIGGHTVSTASCAVDALDVLVQPDAGPIDCFLLDIQMPGTDGIELCKILRDRHDYKKTPILMLTALSDKTHIDRAFSAGATDYITKPIEINDLRDRIRLVDDTVTGRKRQNQQSAPGEAGASEIDETLALHEPFHVRNLDWVIDYRSLKSYTSLVARKKLFGAAVFAFSIRDIEDLFQKTSRYEYECLVVDVAEAITMCLSEHRHMMSYAGNGTFVCIVEDGWQPNLEALKDKVNLTIHNLCLCFNDGRLIPVKVSTGDVIHLAWKSGSNAINALSEAHQSAEKEAQRHAKNLENFWYDRHTQPR</sequence>
<reference evidence="4 5" key="1">
    <citation type="submission" date="2016-10" db="EMBL/GenBank/DDBJ databases">
        <authorList>
            <person name="de Groot N.N."/>
        </authorList>
    </citation>
    <scope>NUCLEOTIDE SEQUENCE [LARGE SCALE GENOMIC DNA]</scope>
    <source>
        <strain evidence="4 5">DSM 11457</strain>
    </source>
</reference>
<dbReference type="GO" id="GO:0000160">
    <property type="term" value="P:phosphorelay signal transduction system"/>
    <property type="evidence" value="ECO:0007669"/>
    <property type="project" value="InterPro"/>
</dbReference>
<dbReference type="SUPFAM" id="SSF52172">
    <property type="entry name" value="CheY-like"/>
    <property type="match status" value="1"/>
</dbReference>
<dbReference type="PANTHER" id="PTHR44591">
    <property type="entry name" value="STRESS RESPONSE REGULATOR PROTEIN 1"/>
    <property type="match status" value="1"/>
</dbReference>
<dbReference type="InterPro" id="IPR011006">
    <property type="entry name" value="CheY-like_superfamily"/>
</dbReference>
<dbReference type="InterPro" id="IPR050595">
    <property type="entry name" value="Bact_response_regulator"/>
</dbReference>
<proteinExistence type="predicted"/>
<dbReference type="Proteomes" id="UP000182160">
    <property type="component" value="Unassembled WGS sequence"/>
</dbReference>
<evidence type="ECO:0000313" key="5">
    <source>
        <dbReference type="Proteomes" id="UP000182160"/>
    </source>
</evidence>
<evidence type="ECO:0000256" key="1">
    <source>
        <dbReference type="ARBA" id="ARBA00022553"/>
    </source>
</evidence>
<dbReference type="SMART" id="SM00448">
    <property type="entry name" value="REC"/>
    <property type="match status" value="1"/>
</dbReference>
<keyword evidence="1 2" id="KW-0597">Phosphoprotein</keyword>
<dbReference type="PANTHER" id="PTHR44591:SF3">
    <property type="entry name" value="RESPONSE REGULATORY DOMAIN-CONTAINING PROTEIN"/>
    <property type="match status" value="1"/>
</dbReference>